<dbReference type="OrthoDB" id="197165at2759"/>
<sequence length="195" mass="21676">MRAVGAFVGTGVGAAGYGKDVEVGGRAACRLDGLVAARAPRRVALRMQEQEDQASPSGEEWKGFGEPPKTREKSKGQLEREAAAQKYEKMQSSGMPEYNVWIRPQDDKNWYPVGSLAVDRSSKIEEAIYENEDALLKGAFRLFPKLQKAGPLEYGFQLKEFPDEPVRLAEKPSASSNMFKDFFDKLLSPLNLDNK</sequence>
<keyword evidence="3" id="KW-1185">Reference proteome</keyword>
<evidence type="ECO:0000313" key="2">
    <source>
        <dbReference type="EMBL" id="KAA8492411.1"/>
    </source>
</evidence>
<feature type="region of interest" description="Disordered" evidence="1">
    <location>
        <begin position="46"/>
        <end position="92"/>
    </location>
</feature>
<gene>
    <name evidence="2" type="ORF">FVE85_7918</name>
</gene>
<protein>
    <submittedName>
        <fullName evidence="2">Uncharacterized protein</fullName>
    </submittedName>
</protein>
<dbReference type="AlphaFoldDB" id="A0A5J4YLQ3"/>
<proteinExistence type="predicted"/>
<evidence type="ECO:0000313" key="3">
    <source>
        <dbReference type="Proteomes" id="UP000324585"/>
    </source>
</evidence>
<comment type="caution">
    <text evidence="2">The sequence shown here is derived from an EMBL/GenBank/DDBJ whole genome shotgun (WGS) entry which is preliminary data.</text>
</comment>
<dbReference type="OMA" id="RENEMCA"/>
<dbReference type="Pfam" id="PF20133">
    <property type="entry name" value="HHL1-like"/>
    <property type="match status" value="1"/>
</dbReference>
<organism evidence="2 3">
    <name type="scientific">Porphyridium purpureum</name>
    <name type="common">Red alga</name>
    <name type="synonym">Porphyridium cruentum</name>
    <dbReference type="NCBI Taxonomy" id="35688"/>
    <lineage>
        <taxon>Eukaryota</taxon>
        <taxon>Rhodophyta</taxon>
        <taxon>Bangiophyceae</taxon>
        <taxon>Porphyridiales</taxon>
        <taxon>Porphyridiaceae</taxon>
        <taxon>Porphyridium</taxon>
    </lineage>
</organism>
<evidence type="ECO:0000256" key="1">
    <source>
        <dbReference type="SAM" id="MobiDB-lite"/>
    </source>
</evidence>
<dbReference type="EMBL" id="VRMN01000009">
    <property type="protein sequence ID" value="KAA8492411.1"/>
    <property type="molecule type" value="Genomic_DNA"/>
</dbReference>
<dbReference type="InterPro" id="IPR045388">
    <property type="entry name" value="HHL1-like"/>
</dbReference>
<name>A0A5J4YLQ3_PORPP</name>
<reference evidence="3" key="1">
    <citation type="journal article" date="2019" name="Nat. Commun.">
        <title>Expansion of phycobilisome linker gene families in mesophilic red algae.</title>
        <authorList>
            <person name="Lee J."/>
            <person name="Kim D."/>
            <person name="Bhattacharya D."/>
            <person name="Yoon H.S."/>
        </authorList>
    </citation>
    <scope>NUCLEOTIDE SEQUENCE [LARGE SCALE GENOMIC DNA]</scope>
    <source>
        <strain evidence="3">CCMP 1328</strain>
    </source>
</reference>
<feature type="compositionally biased region" description="Basic and acidic residues" evidence="1">
    <location>
        <begin position="59"/>
        <end position="89"/>
    </location>
</feature>
<dbReference type="Proteomes" id="UP000324585">
    <property type="component" value="Unassembled WGS sequence"/>
</dbReference>
<accession>A0A5J4YLQ3</accession>